<dbReference type="AlphaFoldDB" id="A0A930VPJ5"/>
<proteinExistence type="predicted"/>
<dbReference type="PANTHER" id="PTHR24567:SF74">
    <property type="entry name" value="HTH-TYPE TRANSCRIPTIONAL REGULATOR ARCR"/>
    <property type="match status" value="1"/>
</dbReference>
<dbReference type="Gene3D" id="2.60.120.10">
    <property type="entry name" value="Jelly Rolls"/>
    <property type="match status" value="1"/>
</dbReference>
<dbReference type="GO" id="GO:0005829">
    <property type="term" value="C:cytosol"/>
    <property type="evidence" value="ECO:0007669"/>
    <property type="project" value="TreeGrafter"/>
</dbReference>
<evidence type="ECO:0000256" key="2">
    <source>
        <dbReference type="ARBA" id="ARBA00023125"/>
    </source>
</evidence>
<sequence>MDLAGVLQQTPIFRDLSRVDLEEIVPHLVERRYGAGQTVWVEGDPADALYVLVEGALKSHRLSREGGDVILGFDTAVDIAGHVGLFHPSGKRQVNVTAMVPSRCLLLRRPLLVGFLSRHPIAMERLLEDLSSVTVQAAYSFTGMAFDDIRGRAARTLLALAEEFGEPAPDGIRIRLELSQRTLAALVAASRENVNRALAPLVAGGVISQRNRHFVVHDVAALAAAAEGDL</sequence>
<organism evidence="6 7">
    <name type="scientific">Nocardioides agariphilus</name>
    <dbReference type="NCBI Taxonomy" id="433664"/>
    <lineage>
        <taxon>Bacteria</taxon>
        <taxon>Bacillati</taxon>
        <taxon>Actinomycetota</taxon>
        <taxon>Actinomycetes</taxon>
        <taxon>Propionibacteriales</taxon>
        <taxon>Nocardioidaceae</taxon>
        <taxon>Nocardioides</taxon>
    </lineage>
</organism>
<dbReference type="SMART" id="SM00419">
    <property type="entry name" value="HTH_CRP"/>
    <property type="match status" value="1"/>
</dbReference>
<comment type="caution">
    <text evidence="6">The sequence shown here is derived from an EMBL/GenBank/DDBJ whole genome shotgun (WGS) entry which is preliminary data.</text>
</comment>
<dbReference type="Proteomes" id="UP000660668">
    <property type="component" value="Unassembled WGS sequence"/>
</dbReference>
<dbReference type="InterPro" id="IPR014710">
    <property type="entry name" value="RmlC-like_jellyroll"/>
</dbReference>
<feature type="domain" description="HTH crp-type" evidence="5">
    <location>
        <begin position="147"/>
        <end position="220"/>
    </location>
</feature>
<dbReference type="EMBL" id="JADKPO010000062">
    <property type="protein sequence ID" value="MBF4770553.1"/>
    <property type="molecule type" value="Genomic_DNA"/>
</dbReference>
<evidence type="ECO:0000256" key="3">
    <source>
        <dbReference type="ARBA" id="ARBA00023163"/>
    </source>
</evidence>
<dbReference type="PROSITE" id="PS51063">
    <property type="entry name" value="HTH_CRP_2"/>
    <property type="match status" value="1"/>
</dbReference>
<dbReference type="GO" id="GO:0003677">
    <property type="term" value="F:DNA binding"/>
    <property type="evidence" value="ECO:0007669"/>
    <property type="project" value="UniProtKB-KW"/>
</dbReference>
<dbReference type="InterPro" id="IPR000595">
    <property type="entry name" value="cNMP-bd_dom"/>
</dbReference>
<dbReference type="Pfam" id="PF00027">
    <property type="entry name" value="cNMP_binding"/>
    <property type="match status" value="1"/>
</dbReference>
<keyword evidence="3" id="KW-0804">Transcription</keyword>
<keyword evidence="7" id="KW-1185">Reference proteome</keyword>
<dbReference type="SUPFAM" id="SSF51206">
    <property type="entry name" value="cAMP-binding domain-like"/>
    <property type="match status" value="1"/>
</dbReference>
<dbReference type="RefSeq" id="WP_194698697.1">
    <property type="nucleotide sequence ID" value="NZ_JADKPO010000062.1"/>
</dbReference>
<dbReference type="PANTHER" id="PTHR24567">
    <property type="entry name" value="CRP FAMILY TRANSCRIPTIONAL REGULATORY PROTEIN"/>
    <property type="match status" value="1"/>
</dbReference>
<reference evidence="6" key="1">
    <citation type="submission" date="2020-11" db="EMBL/GenBank/DDBJ databases">
        <title>Nocardioides cynanchi sp. nov., isolated from soil of rhizosphere of Cynanchum wilfordii.</title>
        <authorList>
            <person name="Lee J.-S."/>
            <person name="Suh M.K."/>
            <person name="Kim J.-S."/>
        </authorList>
    </citation>
    <scope>NUCLEOTIDE SEQUENCE</scope>
    <source>
        <strain evidence="6">KCTC 19276</strain>
    </source>
</reference>
<feature type="domain" description="Cyclic nucleotide-binding" evidence="4">
    <location>
        <begin position="12"/>
        <end position="133"/>
    </location>
</feature>
<gene>
    <name evidence="6" type="ORF">ISU10_22510</name>
</gene>
<accession>A0A930VPJ5</accession>
<dbReference type="InterPro" id="IPR012318">
    <property type="entry name" value="HTH_CRP"/>
</dbReference>
<evidence type="ECO:0000313" key="6">
    <source>
        <dbReference type="EMBL" id="MBF4770553.1"/>
    </source>
</evidence>
<dbReference type="GO" id="GO:0003700">
    <property type="term" value="F:DNA-binding transcription factor activity"/>
    <property type="evidence" value="ECO:0007669"/>
    <property type="project" value="TreeGrafter"/>
</dbReference>
<keyword evidence="2" id="KW-0238">DNA-binding</keyword>
<dbReference type="Pfam" id="PF13545">
    <property type="entry name" value="HTH_Crp_2"/>
    <property type="match status" value="1"/>
</dbReference>
<dbReference type="InterPro" id="IPR036390">
    <property type="entry name" value="WH_DNA-bd_sf"/>
</dbReference>
<dbReference type="InterPro" id="IPR050397">
    <property type="entry name" value="Env_Response_Regulators"/>
</dbReference>
<dbReference type="InterPro" id="IPR036388">
    <property type="entry name" value="WH-like_DNA-bd_sf"/>
</dbReference>
<dbReference type="SUPFAM" id="SSF46785">
    <property type="entry name" value="Winged helix' DNA-binding domain"/>
    <property type="match status" value="1"/>
</dbReference>
<dbReference type="PROSITE" id="PS50042">
    <property type="entry name" value="CNMP_BINDING_3"/>
    <property type="match status" value="1"/>
</dbReference>
<dbReference type="CDD" id="cd00038">
    <property type="entry name" value="CAP_ED"/>
    <property type="match status" value="1"/>
</dbReference>
<name>A0A930VPJ5_9ACTN</name>
<dbReference type="SMART" id="SM00100">
    <property type="entry name" value="cNMP"/>
    <property type="match status" value="1"/>
</dbReference>
<evidence type="ECO:0000259" key="4">
    <source>
        <dbReference type="PROSITE" id="PS50042"/>
    </source>
</evidence>
<dbReference type="Gene3D" id="1.10.10.10">
    <property type="entry name" value="Winged helix-like DNA-binding domain superfamily/Winged helix DNA-binding domain"/>
    <property type="match status" value="1"/>
</dbReference>
<protein>
    <submittedName>
        <fullName evidence="6">Crp/Fnr family transcriptional regulator</fullName>
    </submittedName>
</protein>
<keyword evidence="1" id="KW-0805">Transcription regulation</keyword>
<dbReference type="InterPro" id="IPR018490">
    <property type="entry name" value="cNMP-bd_dom_sf"/>
</dbReference>
<evidence type="ECO:0000256" key="1">
    <source>
        <dbReference type="ARBA" id="ARBA00023015"/>
    </source>
</evidence>
<evidence type="ECO:0000313" key="7">
    <source>
        <dbReference type="Proteomes" id="UP000660668"/>
    </source>
</evidence>
<evidence type="ECO:0000259" key="5">
    <source>
        <dbReference type="PROSITE" id="PS51063"/>
    </source>
</evidence>